<evidence type="ECO:0000256" key="1">
    <source>
        <dbReference type="SAM" id="Phobius"/>
    </source>
</evidence>
<feature type="transmembrane region" description="Helical" evidence="1">
    <location>
        <begin position="37"/>
        <end position="54"/>
    </location>
</feature>
<dbReference type="EMBL" id="JAXOVC010000003">
    <property type="protein sequence ID" value="KAK4503528.1"/>
    <property type="molecule type" value="Genomic_DNA"/>
</dbReference>
<sequence>MAGNNGLKLIALAVLFEYVFIKPYIVPFSDRDGSDFIGFGLVHAVLAYFGKINIKDLDPKRMQSALLNGLLGGVFSYAWLLFHLSYGQRRTHHIFVANFFILLGVLFGAWAERRKRAGGISLKGGFLINNNDPKMRYERRDVNCGPNLGGGCLGGKDRKAWEGVGGFYGF</sequence>
<accession>A0ABR0ERQ7</accession>
<comment type="caution">
    <text evidence="2">The sequence shown here is derived from an EMBL/GenBank/DDBJ whole genome shotgun (WGS) entry which is preliminary data.</text>
</comment>
<keyword evidence="1" id="KW-0472">Membrane</keyword>
<keyword evidence="3" id="KW-1185">Reference proteome</keyword>
<protein>
    <submittedName>
        <fullName evidence="2">Uncharacterized protein</fullName>
    </submittedName>
</protein>
<name>A0ABR0ERQ7_ZASCE</name>
<feature type="transmembrane region" description="Helical" evidence="1">
    <location>
        <begin position="92"/>
        <end position="111"/>
    </location>
</feature>
<feature type="transmembrane region" description="Helical" evidence="1">
    <location>
        <begin position="66"/>
        <end position="86"/>
    </location>
</feature>
<keyword evidence="1" id="KW-0812">Transmembrane</keyword>
<keyword evidence="1" id="KW-1133">Transmembrane helix</keyword>
<evidence type="ECO:0000313" key="3">
    <source>
        <dbReference type="Proteomes" id="UP001305779"/>
    </source>
</evidence>
<reference evidence="2 3" key="1">
    <citation type="journal article" date="2023" name="G3 (Bethesda)">
        <title>A chromosome-level genome assembly of Zasmidium syzygii isolated from banana leaves.</title>
        <authorList>
            <person name="van Westerhoven A.C."/>
            <person name="Mehrabi R."/>
            <person name="Talebi R."/>
            <person name="Steentjes M.B.F."/>
            <person name="Corcolon B."/>
            <person name="Chong P.A."/>
            <person name="Kema G.H.J."/>
            <person name="Seidl M.F."/>
        </authorList>
    </citation>
    <scope>NUCLEOTIDE SEQUENCE [LARGE SCALE GENOMIC DNA]</scope>
    <source>
        <strain evidence="2 3">P124</strain>
    </source>
</reference>
<organism evidence="2 3">
    <name type="scientific">Zasmidium cellare</name>
    <name type="common">Wine cellar mold</name>
    <name type="synonym">Racodium cellare</name>
    <dbReference type="NCBI Taxonomy" id="395010"/>
    <lineage>
        <taxon>Eukaryota</taxon>
        <taxon>Fungi</taxon>
        <taxon>Dikarya</taxon>
        <taxon>Ascomycota</taxon>
        <taxon>Pezizomycotina</taxon>
        <taxon>Dothideomycetes</taxon>
        <taxon>Dothideomycetidae</taxon>
        <taxon>Mycosphaerellales</taxon>
        <taxon>Mycosphaerellaceae</taxon>
        <taxon>Zasmidium</taxon>
    </lineage>
</organism>
<evidence type="ECO:0000313" key="2">
    <source>
        <dbReference type="EMBL" id="KAK4503528.1"/>
    </source>
</evidence>
<dbReference type="Proteomes" id="UP001305779">
    <property type="component" value="Unassembled WGS sequence"/>
</dbReference>
<proteinExistence type="predicted"/>
<feature type="transmembrane region" description="Helical" evidence="1">
    <location>
        <begin position="7"/>
        <end position="25"/>
    </location>
</feature>
<gene>
    <name evidence="2" type="ORF">PRZ48_004443</name>
</gene>